<dbReference type="Pfam" id="PF07811">
    <property type="entry name" value="TadE"/>
    <property type="match status" value="1"/>
</dbReference>
<reference evidence="3 4" key="1">
    <citation type="submission" date="2019-02" db="EMBL/GenBank/DDBJ databases">
        <title>Genomic Encyclopedia of Type Strains, Phase IV (KMG-IV): sequencing the most valuable type-strain genomes for metagenomic binning, comparative biology and taxonomic classification.</title>
        <authorList>
            <person name="Goeker M."/>
        </authorList>
    </citation>
    <scope>NUCLEOTIDE SEQUENCE [LARGE SCALE GENOMIC DNA]</scope>
    <source>
        <strain evidence="3 4">DSM 16618</strain>
    </source>
</reference>
<comment type="caution">
    <text evidence="3">The sequence shown here is derived from an EMBL/GenBank/DDBJ whole genome shotgun (WGS) entry which is preliminary data.</text>
</comment>
<proteinExistence type="predicted"/>
<keyword evidence="1" id="KW-0472">Membrane</keyword>
<evidence type="ECO:0000259" key="2">
    <source>
        <dbReference type="Pfam" id="PF07811"/>
    </source>
</evidence>
<gene>
    <name evidence="3" type="ORF">EV679_1714</name>
</gene>
<accession>A0A4Q7MRB1</accession>
<keyword evidence="1" id="KW-0812">Transmembrane</keyword>
<evidence type="ECO:0000313" key="3">
    <source>
        <dbReference type="EMBL" id="RZS70311.1"/>
    </source>
</evidence>
<evidence type="ECO:0000313" key="4">
    <source>
        <dbReference type="Proteomes" id="UP000292039"/>
    </source>
</evidence>
<sequence>MRTHCSGMHTLRDTMARGSLNGRSRQHGVAAIEFALVITVFLVILFAVISYGSLFWVQQRLSQAAGEGARAALELALEQWPYADESAGALAPRYVNDVQTVVTRAAHGWTLASNQLSLARAGSPQCPGAGADCLIVSVSYASKDWPLIGLLSSLAGVFGGQQGCGDAGTASQTTSCWIPQTLHASATVRLRRH</sequence>
<dbReference type="Proteomes" id="UP000292039">
    <property type="component" value="Unassembled WGS sequence"/>
</dbReference>
<name>A0A4Q7MRB1_9BURK</name>
<evidence type="ECO:0000256" key="1">
    <source>
        <dbReference type="SAM" id="Phobius"/>
    </source>
</evidence>
<dbReference type="AlphaFoldDB" id="A0A4Q7MRB1"/>
<feature type="transmembrane region" description="Helical" evidence="1">
    <location>
        <begin position="34"/>
        <end position="57"/>
    </location>
</feature>
<keyword evidence="1" id="KW-1133">Transmembrane helix</keyword>
<dbReference type="EMBL" id="SGWZ01000002">
    <property type="protein sequence ID" value="RZS70311.1"/>
    <property type="molecule type" value="Genomic_DNA"/>
</dbReference>
<dbReference type="InterPro" id="IPR012495">
    <property type="entry name" value="TadE-like_dom"/>
</dbReference>
<feature type="domain" description="TadE-like" evidence="2">
    <location>
        <begin position="28"/>
        <end position="70"/>
    </location>
</feature>
<protein>
    <submittedName>
        <fullName evidence="3">TadE-like protein</fullName>
    </submittedName>
</protein>
<organism evidence="3 4">
    <name type="scientific">Kerstersia gyiorum</name>
    <dbReference type="NCBI Taxonomy" id="206506"/>
    <lineage>
        <taxon>Bacteria</taxon>
        <taxon>Pseudomonadati</taxon>
        <taxon>Pseudomonadota</taxon>
        <taxon>Betaproteobacteria</taxon>
        <taxon>Burkholderiales</taxon>
        <taxon>Alcaligenaceae</taxon>
        <taxon>Kerstersia</taxon>
    </lineage>
</organism>